<feature type="domain" description="HTH araC/xylS-type" evidence="4">
    <location>
        <begin position="173"/>
        <end position="275"/>
    </location>
</feature>
<dbReference type="Gene3D" id="1.10.10.60">
    <property type="entry name" value="Homeodomain-like"/>
    <property type="match status" value="2"/>
</dbReference>
<keyword evidence="2" id="KW-0238">DNA-binding</keyword>
<dbReference type="Gene3D" id="2.60.120.280">
    <property type="entry name" value="Regulatory protein AraC"/>
    <property type="match status" value="1"/>
</dbReference>
<organism evidence="5 6">
    <name type="scientific">Cohnella zeiphila</name>
    <dbReference type="NCBI Taxonomy" id="2761120"/>
    <lineage>
        <taxon>Bacteria</taxon>
        <taxon>Bacillati</taxon>
        <taxon>Bacillota</taxon>
        <taxon>Bacilli</taxon>
        <taxon>Bacillales</taxon>
        <taxon>Paenibacillaceae</taxon>
        <taxon>Cohnella</taxon>
    </lineage>
</organism>
<evidence type="ECO:0000313" key="6">
    <source>
        <dbReference type="Proteomes" id="UP000564644"/>
    </source>
</evidence>
<dbReference type="Proteomes" id="UP000564644">
    <property type="component" value="Unassembled WGS sequence"/>
</dbReference>
<evidence type="ECO:0000259" key="4">
    <source>
        <dbReference type="PROSITE" id="PS01124"/>
    </source>
</evidence>
<dbReference type="SUPFAM" id="SSF46689">
    <property type="entry name" value="Homeodomain-like"/>
    <property type="match status" value="2"/>
</dbReference>
<proteinExistence type="predicted"/>
<evidence type="ECO:0000256" key="3">
    <source>
        <dbReference type="ARBA" id="ARBA00023163"/>
    </source>
</evidence>
<dbReference type="Pfam" id="PF12833">
    <property type="entry name" value="HTH_18"/>
    <property type="match status" value="1"/>
</dbReference>
<dbReference type="InterPro" id="IPR003313">
    <property type="entry name" value="AraC-bd"/>
</dbReference>
<dbReference type="InterPro" id="IPR009057">
    <property type="entry name" value="Homeodomain-like_sf"/>
</dbReference>
<name>A0A7X0SMY8_9BACL</name>
<dbReference type="SUPFAM" id="SSF51215">
    <property type="entry name" value="Regulatory protein AraC"/>
    <property type="match status" value="1"/>
</dbReference>
<reference evidence="5 6" key="1">
    <citation type="submission" date="2020-08" db="EMBL/GenBank/DDBJ databases">
        <title>Cohnella phylogeny.</title>
        <authorList>
            <person name="Dunlap C."/>
        </authorList>
    </citation>
    <scope>NUCLEOTIDE SEQUENCE [LARGE SCALE GENOMIC DNA]</scope>
    <source>
        <strain evidence="5 6">CBP 2801</strain>
    </source>
</reference>
<dbReference type="PANTHER" id="PTHR43280">
    <property type="entry name" value="ARAC-FAMILY TRANSCRIPTIONAL REGULATOR"/>
    <property type="match status" value="1"/>
</dbReference>
<keyword evidence="1" id="KW-0805">Transcription regulation</keyword>
<dbReference type="PROSITE" id="PS01124">
    <property type="entry name" value="HTH_ARAC_FAMILY_2"/>
    <property type="match status" value="1"/>
</dbReference>
<gene>
    <name evidence="5" type="ORF">H7C18_18055</name>
</gene>
<sequence length="278" mass="32574">MMYRQYFLPSFDELNFFCFPNGVGKYTHPDDHNVYRETGLKYFSLHFIVSGRGYIEINEMVTALMPGEAFFHVPFQKMRYYSSKDDPWVIYWLQFNGSQLANFLLESGFFESTIWYMNDLEPLERAFVDLMDEIEHNNIARLAYISTLTYSILTHFTSNAIPLSSRRGKAKIDRIFELLPDMQQNAHLPFTMEEWAHKADLSPNYFGSLFKKVTKMTPLAYITKCRIQTSKKLLLSDMQMPIYKVAITSGYPSASYFNKIFMEIEGTTPGEFRRNHSL</sequence>
<evidence type="ECO:0000256" key="2">
    <source>
        <dbReference type="ARBA" id="ARBA00023125"/>
    </source>
</evidence>
<dbReference type="RefSeq" id="WP_185130473.1">
    <property type="nucleotide sequence ID" value="NZ_JACJVO010000021.1"/>
</dbReference>
<dbReference type="AlphaFoldDB" id="A0A7X0SMY8"/>
<keyword evidence="6" id="KW-1185">Reference proteome</keyword>
<dbReference type="GO" id="GO:0043565">
    <property type="term" value="F:sequence-specific DNA binding"/>
    <property type="evidence" value="ECO:0007669"/>
    <property type="project" value="InterPro"/>
</dbReference>
<protein>
    <submittedName>
        <fullName evidence="5">Helix-turn-helix domain-containing protein</fullName>
    </submittedName>
</protein>
<dbReference type="InterPro" id="IPR037923">
    <property type="entry name" value="HTH-like"/>
</dbReference>
<accession>A0A7X0SMY8</accession>
<evidence type="ECO:0000313" key="5">
    <source>
        <dbReference type="EMBL" id="MBB6732821.1"/>
    </source>
</evidence>
<dbReference type="EMBL" id="JACJVO010000021">
    <property type="protein sequence ID" value="MBB6732821.1"/>
    <property type="molecule type" value="Genomic_DNA"/>
</dbReference>
<keyword evidence="3" id="KW-0804">Transcription</keyword>
<dbReference type="GO" id="GO:0003700">
    <property type="term" value="F:DNA-binding transcription factor activity"/>
    <property type="evidence" value="ECO:0007669"/>
    <property type="project" value="InterPro"/>
</dbReference>
<dbReference type="PANTHER" id="PTHR43280:SF2">
    <property type="entry name" value="HTH-TYPE TRANSCRIPTIONAL REGULATOR EXSA"/>
    <property type="match status" value="1"/>
</dbReference>
<dbReference type="SMART" id="SM00342">
    <property type="entry name" value="HTH_ARAC"/>
    <property type="match status" value="1"/>
</dbReference>
<dbReference type="Pfam" id="PF02311">
    <property type="entry name" value="AraC_binding"/>
    <property type="match status" value="1"/>
</dbReference>
<evidence type="ECO:0000256" key="1">
    <source>
        <dbReference type="ARBA" id="ARBA00023015"/>
    </source>
</evidence>
<dbReference type="InterPro" id="IPR018060">
    <property type="entry name" value="HTH_AraC"/>
</dbReference>
<comment type="caution">
    <text evidence="5">The sequence shown here is derived from an EMBL/GenBank/DDBJ whole genome shotgun (WGS) entry which is preliminary data.</text>
</comment>